<evidence type="ECO:0000256" key="4">
    <source>
        <dbReference type="ARBA" id="ARBA00014689"/>
    </source>
</evidence>
<dbReference type="InterPro" id="IPR005171">
    <property type="entry name" value="Cyt_c_oxidase_su4_prok"/>
</dbReference>
<dbReference type="PANTHER" id="PTHR36835">
    <property type="entry name" value="CYTOCHROME BO(3) UBIQUINOL OXIDASE SUBUNIT 4"/>
    <property type="match status" value="1"/>
</dbReference>
<dbReference type="Proteomes" id="UP001495910">
    <property type="component" value="Unassembled WGS sequence"/>
</dbReference>
<keyword evidence="8" id="KW-0249">Electron transport</keyword>
<keyword evidence="10" id="KW-0560">Oxidoreductase</keyword>
<keyword evidence="7 18" id="KW-0812">Transmembrane</keyword>
<name>A0ABU9PVY9_9BURK</name>
<evidence type="ECO:0000256" key="5">
    <source>
        <dbReference type="ARBA" id="ARBA00022448"/>
    </source>
</evidence>
<comment type="similarity">
    <text evidence="2">Belongs to the cytochrome c oxidase bacterial subunit 4 family.</text>
</comment>
<dbReference type="EMBL" id="JBANDC010000007">
    <property type="protein sequence ID" value="MEM4988117.1"/>
    <property type="molecule type" value="Genomic_DNA"/>
</dbReference>
<evidence type="ECO:0000256" key="9">
    <source>
        <dbReference type="ARBA" id="ARBA00022989"/>
    </source>
</evidence>
<reference evidence="19 20" key="1">
    <citation type="submission" date="2024-02" db="EMBL/GenBank/DDBJ databases">
        <title>Draft genome sequence of Collimonas sp. strain H4R21, an effective mineral-weathering bacterial strain isolated from the beech rhizosphere.</title>
        <authorList>
            <person name="Morin E."/>
            <person name="Uroz S."/>
            <person name="Leveau J.H.J."/>
            <person name="Kumar R."/>
            <person name="Rey M.W."/>
            <person name="Pham J."/>
        </authorList>
    </citation>
    <scope>NUCLEOTIDE SEQUENCE [LARGE SCALE GENOMIC DNA]</scope>
    <source>
        <strain evidence="19 20">H4R21</strain>
    </source>
</reference>
<dbReference type="InterPro" id="IPR050968">
    <property type="entry name" value="Cytochrome_c_oxidase_bac_sub4"/>
</dbReference>
<feature type="transmembrane region" description="Helical" evidence="18">
    <location>
        <begin position="65"/>
        <end position="83"/>
    </location>
</feature>
<evidence type="ECO:0000313" key="20">
    <source>
        <dbReference type="Proteomes" id="UP001495910"/>
    </source>
</evidence>
<feature type="transmembrane region" description="Helical" evidence="18">
    <location>
        <begin position="95"/>
        <end position="117"/>
    </location>
</feature>
<comment type="subcellular location">
    <subcellularLocation>
        <location evidence="1">Cell membrane</location>
        <topology evidence="1">Multi-pass membrane protein</topology>
    </subcellularLocation>
</comment>
<dbReference type="InterPro" id="IPR014210">
    <property type="entry name" value="Cyt_o_ubiqinol_oxidase_su4"/>
</dbReference>
<accession>A0ABU9PVY9</accession>
<evidence type="ECO:0000256" key="14">
    <source>
        <dbReference type="ARBA" id="ARBA00030211"/>
    </source>
</evidence>
<evidence type="ECO:0000256" key="13">
    <source>
        <dbReference type="ARBA" id="ARBA00030071"/>
    </source>
</evidence>
<dbReference type="Pfam" id="PF03626">
    <property type="entry name" value="COX4_pro"/>
    <property type="match status" value="1"/>
</dbReference>
<evidence type="ECO:0000256" key="2">
    <source>
        <dbReference type="ARBA" id="ARBA00008079"/>
    </source>
</evidence>
<keyword evidence="6" id="KW-1003">Cell membrane</keyword>
<evidence type="ECO:0000256" key="3">
    <source>
        <dbReference type="ARBA" id="ARBA00011700"/>
    </source>
</evidence>
<keyword evidence="20" id="KW-1185">Reference proteome</keyword>
<feature type="transmembrane region" description="Helical" evidence="18">
    <location>
        <begin position="34"/>
        <end position="53"/>
    </location>
</feature>
<evidence type="ECO:0000256" key="6">
    <source>
        <dbReference type="ARBA" id="ARBA00022475"/>
    </source>
</evidence>
<comment type="subunit">
    <text evidence="3">Heterooctamer of two A chains, two B chains, two C chains and two D chains.</text>
</comment>
<evidence type="ECO:0000256" key="18">
    <source>
        <dbReference type="SAM" id="Phobius"/>
    </source>
</evidence>
<feature type="region of interest" description="Disordered" evidence="17">
    <location>
        <begin position="1"/>
        <end position="29"/>
    </location>
</feature>
<evidence type="ECO:0000256" key="7">
    <source>
        <dbReference type="ARBA" id="ARBA00022692"/>
    </source>
</evidence>
<sequence>MSGGHQQHPARVVAHGHDDHHGHTHADHGSLKSYTTGFVLAVILTAIPFWLVMGKVFDKSSTTGLVLLGFAAVQIVVHMVYFLHMNTKSEGGWSMLALIFTIMLVFIMLSGSLWVMYHLNHNMMPGMMPDTTEVVPESMQAMPEMPGMPKTHDMQHMQHMQ</sequence>
<evidence type="ECO:0000256" key="16">
    <source>
        <dbReference type="ARBA" id="ARBA00032185"/>
    </source>
</evidence>
<dbReference type="RefSeq" id="WP_092398616.1">
    <property type="nucleotide sequence ID" value="NZ_JBANDC010000007.1"/>
</dbReference>
<keyword evidence="5" id="KW-0813">Transport</keyword>
<evidence type="ECO:0000256" key="11">
    <source>
        <dbReference type="ARBA" id="ARBA00023136"/>
    </source>
</evidence>
<proteinExistence type="inferred from homology"/>
<keyword evidence="9 18" id="KW-1133">Transmembrane helix</keyword>
<evidence type="ECO:0000256" key="1">
    <source>
        <dbReference type="ARBA" id="ARBA00004651"/>
    </source>
</evidence>
<protein>
    <recommendedName>
        <fullName evidence="4">Cytochrome bo(3) ubiquinol oxidase subunit 4</fullName>
    </recommendedName>
    <alternativeName>
        <fullName evidence="16">Cytochrome o ubiquinol oxidase subunit 4</fullName>
    </alternativeName>
    <alternativeName>
        <fullName evidence="13">Oxidase bo(3) subunit 4</fullName>
    </alternativeName>
    <alternativeName>
        <fullName evidence="14">Ubiquinol oxidase polypeptide IV</fullName>
    </alternativeName>
    <alternativeName>
        <fullName evidence="15">Ubiquinol oxidase subunit 4</fullName>
    </alternativeName>
</protein>
<evidence type="ECO:0000313" key="19">
    <source>
        <dbReference type="EMBL" id="MEM4988117.1"/>
    </source>
</evidence>
<keyword evidence="11 18" id="KW-0472">Membrane</keyword>
<comment type="caution">
    <text evidence="19">The sequence shown here is derived from an EMBL/GenBank/DDBJ whole genome shotgun (WGS) entry which is preliminary data.</text>
</comment>
<evidence type="ECO:0000256" key="10">
    <source>
        <dbReference type="ARBA" id="ARBA00023002"/>
    </source>
</evidence>
<evidence type="ECO:0000256" key="15">
    <source>
        <dbReference type="ARBA" id="ARBA00031887"/>
    </source>
</evidence>
<evidence type="ECO:0000256" key="12">
    <source>
        <dbReference type="ARBA" id="ARBA00025694"/>
    </source>
</evidence>
<feature type="compositionally biased region" description="Basic and acidic residues" evidence="17">
    <location>
        <begin position="15"/>
        <end position="29"/>
    </location>
</feature>
<gene>
    <name evidence="19" type="primary">cyoD</name>
    <name evidence="19" type="ORF">V8G57_12040</name>
</gene>
<evidence type="ECO:0000256" key="17">
    <source>
        <dbReference type="SAM" id="MobiDB-lite"/>
    </source>
</evidence>
<comment type="function">
    <text evidence="12">Cytochrome bo(3) ubiquinol terminal oxidase is the component of the aerobic respiratory chain of E.coli that predominates when cells are grown at high aeration. Has proton pump activity across the membrane in addition to electron transfer, pumping 2 protons/electron.</text>
</comment>
<evidence type="ECO:0000256" key="8">
    <source>
        <dbReference type="ARBA" id="ARBA00022982"/>
    </source>
</evidence>
<dbReference type="NCBIfam" id="TIGR02847">
    <property type="entry name" value="CyoD"/>
    <property type="match status" value="1"/>
</dbReference>
<organism evidence="19 20">
    <name type="scientific">Collimonas rhizosphaerae</name>
    <dbReference type="NCBI Taxonomy" id="3126357"/>
    <lineage>
        <taxon>Bacteria</taxon>
        <taxon>Pseudomonadati</taxon>
        <taxon>Pseudomonadota</taxon>
        <taxon>Betaproteobacteria</taxon>
        <taxon>Burkholderiales</taxon>
        <taxon>Oxalobacteraceae</taxon>
        <taxon>Collimonas</taxon>
    </lineage>
</organism>
<dbReference type="PANTHER" id="PTHR36835:SF1">
    <property type="entry name" value="CYTOCHROME BO(3) UBIQUINOL OXIDASE SUBUNIT 4"/>
    <property type="match status" value="1"/>
</dbReference>